<proteinExistence type="predicted"/>
<dbReference type="PATRIC" id="fig|396597.7.peg.5891"/>
<evidence type="ECO:0000313" key="2">
    <source>
        <dbReference type="Proteomes" id="UP000004814"/>
    </source>
</evidence>
<comment type="caution">
    <text evidence="1">The sequence shown here is derived from an EMBL/GenBank/DDBJ whole genome shotgun (WGS) entry which is preliminary data.</text>
</comment>
<name>B1T3C5_9BURK</name>
<dbReference type="EMBL" id="ABLK01000056">
    <property type="protein sequence ID" value="EDT41958.1"/>
    <property type="molecule type" value="Genomic_DNA"/>
</dbReference>
<gene>
    <name evidence="1" type="ORF">BamMEX5DRAFT_2291</name>
</gene>
<reference evidence="1 2" key="1">
    <citation type="submission" date="2008-03" db="EMBL/GenBank/DDBJ databases">
        <title>Sequencing of the draft genome and assembly of Burkholderia ambifaria MEX-5.</title>
        <authorList>
            <consortium name="US DOE Joint Genome Institute (JGI-PGF)"/>
            <person name="Copeland A."/>
            <person name="Lucas S."/>
            <person name="Lapidus A."/>
            <person name="Glavina del Rio T."/>
            <person name="Dalin E."/>
            <person name="Tice H."/>
            <person name="Bruce D."/>
            <person name="Goodwin L."/>
            <person name="Pitluck S."/>
            <person name="Larimer F."/>
            <person name="Land M.L."/>
            <person name="Hauser L."/>
            <person name="Tiedje J."/>
            <person name="Richardson P."/>
        </authorList>
    </citation>
    <scope>NUCLEOTIDE SEQUENCE [LARGE SCALE GENOMIC DNA]</scope>
    <source>
        <strain evidence="1 2">MEX-5</strain>
    </source>
</reference>
<organism evidence="1 2">
    <name type="scientific">Burkholderia ambifaria MEX-5</name>
    <dbReference type="NCBI Taxonomy" id="396597"/>
    <lineage>
        <taxon>Bacteria</taxon>
        <taxon>Pseudomonadati</taxon>
        <taxon>Pseudomonadota</taxon>
        <taxon>Betaproteobacteria</taxon>
        <taxon>Burkholderiales</taxon>
        <taxon>Burkholderiaceae</taxon>
        <taxon>Burkholderia</taxon>
        <taxon>Burkholderia cepacia complex</taxon>
    </lineage>
</organism>
<accession>B1T3C5</accession>
<sequence length="30" mass="3460">MYRFKTLTGNCLWARRTESQAAEIAIRVAC</sequence>
<protein>
    <submittedName>
        <fullName evidence="1">Uncharacterized protein</fullName>
    </submittedName>
</protein>
<dbReference type="AlphaFoldDB" id="B1T3C5"/>
<evidence type="ECO:0000313" key="1">
    <source>
        <dbReference type="EMBL" id="EDT41958.1"/>
    </source>
</evidence>
<dbReference type="Proteomes" id="UP000004814">
    <property type="component" value="Unassembled WGS sequence"/>
</dbReference>